<dbReference type="InterPro" id="IPR015940">
    <property type="entry name" value="UBA"/>
</dbReference>
<dbReference type="Pfam" id="PF00179">
    <property type="entry name" value="UQ_con"/>
    <property type="match status" value="1"/>
</dbReference>
<feature type="compositionally biased region" description="Basic and acidic residues" evidence="3">
    <location>
        <begin position="539"/>
        <end position="548"/>
    </location>
</feature>
<protein>
    <recommendedName>
        <fullName evidence="4">UBC core domain-containing protein</fullName>
    </recommendedName>
</protein>
<dbReference type="SMART" id="SM00212">
    <property type="entry name" value="UBCc"/>
    <property type="match status" value="1"/>
</dbReference>
<dbReference type="Gene3D" id="3.10.110.10">
    <property type="entry name" value="Ubiquitin Conjugating Enzyme"/>
    <property type="match status" value="1"/>
</dbReference>
<feature type="region of interest" description="Disordered" evidence="3">
    <location>
        <begin position="289"/>
        <end position="339"/>
    </location>
</feature>
<dbReference type="PANTHER" id="PTHR46116:SF39">
    <property type="entry name" value="BACULOVIRAL IAP REPEAT-CONTAINING PROTEIN 6"/>
    <property type="match status" value="1"/>
</dbReference>
<evidence type="ECO:0000256" key="1">
    <source>
        <dbReference type="ARBA" id="ARBA00022679"/>
    </source>
</evidence>
<keyword evidence="2" id="KW-0833">Ubl conjugation pathway</keyword>
<evidence type="ECO:0000313" key="6">
    <source>
        <dbReference type="Proteomes" id="UP000245946"/>
    </source>
</evidence>
<organism evidence="5 6">
    <name type="scientific">Tilletiopsis washingtonensis</name>
    <dbReference type="NCBI Taxonomy" id="58919"/>
    <lineage>
        <taxon>Eukaryota</taxon>
        <taxon>Fungi</taxon>
        <taxon>Dikarya</taxon>
        <taxon>Basidiomycota</taxon>
        <taxon>Ustilaginomycotina</taxon>
        <taxon>Exobasidiomycetes</taxon>
        <taxon>Entylomatales</taxon>
        <taxon>Entylomatales incertae sedis</taxon>
        <taxon>Tilletiopsis</taxon>
    </lineage>
</organism>
<feature type="compositionally biased region" description="Polar residues" evidence="3">
    <location>
        <begin position="290"/>
        <end position="301"/>
    </location>
</feature>
<dbReference type="SMART" id="SM00165">
    <property type="entry name" value="UBA"/>
    <property type="match status" value="1"/>
</dbReference>
<keyword evidence="1" id="KW-0808">Transferase</keyword>
<dbReference type="GeneID" id="37268805"/>
<feature type="region of interest" description="Disordered" evidence="3">
    <location>
        <begin position="597"/>
        <end position="625"/>
    </location>
</feature>
<dbReference type="GO" id="GO:0016740">
    <property type="term" value="F:transferase activity"/>
    <property type="evidence" value="ECO:0007669"/>
    <property type="project" value="UniProtKB-KW"/>
</dbReference>
<dbReference type="OrthoDB" id="47801at2759"/>
<sequence>MSSSDVKRLVQMGINRAVAVAALAKCKDVEDAAEAIFAGKFAHIAEESDGEGSSQLAESYEEDEDVDDSISLADDDEELVDPDPYRDVGLVEKGATETIIENEDDDTTPVTLASGAVAHKLSLANFMKGPSVGAEQQHLFGLYQRLQEDIACPKCRKKRTRTDAESLLVLCPTIDEFVAHLGKNAVCQCKCGTVICTACGGTSTQSAPANEIEEIGKSEFEAKGKAKGKDKGKRPESAVRHPRPTGQATSTAELAELSLLADPALLHCGEMQAVLLGAGLAHIERALETQDGSDTPSSNGGQKRPRSDSAPQAGGSTKKKAKAGNNFLDGSTDGSYGSDDSSDEYDYNYMHPAAHKGNSKGTGYAGSSGAKEHGWIEAQKKKEQEADSALHLALMQLRPYLPMTFREPNPASSDYMPDACSIAAIRRRLLPIASRLLRSDSLSDMVERYDLYFEMLQWFRTLSLHESLSALLAQPVMLRRDVKIIEKKKKRERHVTYECSEGPRQRAESILVQTEAFLESMKRNEAQIERERLARRRAKGGDEEERPRSPSPIEYDPLSQKLVAFCESFKRNVATIDANLAKTKGDAFLAALLGNVTSSSSNAPPPAHVGSQTRSKTARKAVPTPEEAAKEAAKAYEAWAEGQRMEHVDMSVPAAAVKEGEAEAKPTWRHVFSNEVNNVNASDNPKRGLIIAKELSAMRNSLPSGTIFLRVDESRIDLIKACLVGPEGSPYHLGLFFLDIFLPSEYNHLPPKAKIVTTSGGQIRMGPNLYAEGKICLSLLGTWSGPGWASGRSTLLQILLSVQSMILGVTDPMTLEPGYENLEGSPGSVAYSRNTRRQTVRVAMLEQLQNPPACWEDFVPAFYKLRADEVIKQLDAWSADDDGGQLHKDGMSAGGHAYHPHAGAGAAGAKPAAKAPVKPGVETPLRTDIARLKEALAKLRE</sequence>
<dbReference type="InterPro" id="IPR016135">
    <property type="entry name" value="UBQ-conjugating_enzyme/RWD"/>
</dbReference>
<reference evidence="5 6" key="1">
    <citation type="journal article" date="2018" name="Mol. Biol. Evol.">
        <title>Broad Genomic Sampling Reveals a Smut Pathogenic Ancestry of the Fungal Clade Ustilaginomycotina.</title>
        <authorList>
            <person name="Kijpornyongpan T."/>
            <person name="Mondo S.J."/>
            <person name="Barry K."/>
            <person name="Sandor L."/>
            <person name="Lee J."/>
            <person name="Lipzen A."/>
            <person name="Pangilinan J."/>
            <person name="LaButti K."/>
            <person name="Hainaut M."/>
            <person name="Henrissat B."/>
            <person name="Grigoriev I.V."/>
            <person name="Spatafora J.W."/>
            <person name="Aime M.C."/>
        </authorList>
    </citation>
    <scope>NUCLEOTIDE SEQUENCE [LARGE SCALE GENOMIC DNA]</scope>
    <source>
        <strain evidence="5 6">MCA 4186</strain>
    </source>
</reference>
<evidence type="ECO:0000256" key="2">
    <source>
        <dbReference type="ARBA" id="ARBA00022786"/>
    </source>
</evidence>
<accession>A0A316ZL32</accession>
<dbReference type="STRING" id="58919.A0A316ZL32"/>
<evidence type="ECO:0000259" key="4">
    <source>
        <dbReference type="PROSITE" id="PS50127"/>
    </source>
</evidence>
<feature type="region of interest" description="Disordered" evidence="3">
    <location>
        <begin position="534"/>
        <end position="555"/>
    </location>
</feature>
<feature type="compositionally biased region" description="Acidic residues" evidence="3">
    <location>
        <begin position="59"/>
        <end position="81"/>
    </location>
</feature>
<dbReference type="EMBL" id="KZ819283">
    <property type="protein sequence ID" value="PWO01106.1"/>
    <property type="molecule type" value="Genomic_DNA"/>
</dbReference>
<evidence type="ECO:0000256" key="3">
    <source>
        <dbReference type="SAM" id="MobiDB-lite"/>
    </source>
</evidence>
<name>A0A316ZL32_9BASI</name>
<dbReference type="Proteomes" id="UP000245946">
    <property type="component" value="Unassembled WGS sequence"/>
</dbReference>
<dbReference type="AlphaFoldDB" id="A0A316ZL32"/>
<evidence type="ECO:0000313" key="5">
    <source>
        <dbReference type="EMBL" id="PWO01106.1"/>
    </source>
</evidence>
<dbReference type="InterPro" id="IPR000608">
    <property type="entry name" value="UBC"/>
</dbReference>
<feature type="compositionally biased region" description="Low complexity" evidence="3">
    <location>
        <begin position="329"/>
        <end position="339"/>
    </location>
</feature>
<feature type="region of interest" description="Disordered" evidence="3">
    <location>
        <begin position="891"/>
        <end position="921"/>
    </location>
</feature>
<dbReference type="PROSITE" id="PS50127">
    <property type="entry name" value="UBC_2"/>
    <property type="match status" value="1"/>
</dbReference>
<dbReference type="SUPFAM" id="SSF54495">
    <property type="entry name" value="UBC-like"/>
    <property type="match status" value="1"/>
</dbReference>
<feature type="region of interest" description="Disordered" evidence="3">
    <location>
        <begin position="214"/>
        <end position="250"/>
    </location>
</feature>
<feature type="compositionally biased region" description="Basic and acidic residues" evidence="3">
    <location>
        <begin position="214"/>
        <end position="239"/>
    </location>
</feature>
<dbReference type="RefSeq" id="XP_025601384.1">
    <property type="nucleotide sequence ID" value="XM_025741261.1"/>
</dbReference>
<keyword evidence="6" id="KW-1185">Reference proteome</keyword>
<feature type="region of interest" description="Disordered" evidence="3">
    <location>
        <begin position="48"/>
        <end position="86"/>
    </location>
</feature>
<feature type="domain" description="UBC core" evidence="4">
    <location>
        <begin position="686"/>
        <end position="844"/>
    </location>
</feature>
<proteinExistence type="predicted"/>
<feature type="compositionally biased region" description="Low complexity" evidence="3">
    <location>
        <begin position="894"/>
        <end position="920"/>
    </location>
</feature>
<gene>
    <name evidence="5" type="ORF">FA09DRAFT_327072</name>
</gene>
<dbReference type="PANTHER" id="PTHR46116">
    <property type="entry name" value="(E3-INDEPENDENT) E2 UBIQUITIN-CONJUGATING ENZYME"/>
    <property type="match status" value="1"/>
</dbReference>